<keyword evidence="4 9" id="KW-0547">Nucleotide-binding</keyword>
<dbReference type="SMART" id="SM00382">
    <property type="entry name" value="AAA"/>
    <property type="match status" value="1"/>
</dbReference>
<feature type="domain" description="Lon N-terminal" evidence="15">
    <location>
        <begin position="1"/>
        <end position="188"/>
    </location>
</feature>
<evidence type="ECO:0000256" key="6">
    <source>
        <dbReference type="ARBA" id="ARBA00022825"/>
    </source>
</evidence>
<evidence type="ECO:0000259" key="14">
    <source>
        <dbReference type="PROSITE" id="PS51786"/>
    </source>
</evidence>
<evidence type="ECO:0000256" key="2">
    <source>
        <dbReference type="ARBA" id="ARBA00022490"/>
    </source>
</evidence>
<evidence type="ECO:0000256" key="9">
    <source>
        <dbReference type="HAMAP-Rule" id="MF_01973"/>
    </source>
</evidence>
<protein>
    <recommendedName>
        <fullName evidence="9">Lon protease</fullName>
        <ecNumber evidence="9">3.4.21.53</ecNumber>
    </recommendedName>
    <alternativeName>
        <fullName evidence="9">ATP-dependent protease La</fullName>
    </alternativeName>
</protein>
<dbReference type="GO" id="GO:0005737">
    <property type="term" value="C:cytoplasm"/>
    <property type="evidence" value="ECO:0007669"/>
    <property type="project" value="UniProtKB-SubCell"/>
</dbReference>
<keyword evidence="5 9" id="KW-0378">Hydrolase</keyword>
<dbReference type="GO" id="GO:0034605">
    <property type="term" value="P:cellular response to heat"/>
    <property type="evidence" value="ECO:0007669"/>
    <property type="project" value="UniProtKB-UniRule"/>
</dbReference>
<evidence type="ECO:0000313" key="16">
    <source>
        <dbReference type="EMBL" id="HIQ83554.1"/>
    </source>
</evidence>
<comment type="function">
    <text evidence="9">ATP-dependent serine protease that mediates the selective degradation of mutant and abnormal proteins as well as certain short-lived regulatory proteins. Required for cellular homeostasis and for survival from DNA damage and developmental changes induced by stress. Degrades polypeptides processively to yield small peptide fragments that are 5 to 10 amino acids long. Binds to DNA in a double-stranded, site-specific manner.</text>
</comment>
<evidence type="ECO:0000256" key="7">
    <source>
        <dbReference type="ARBA" id="ARBA00022840"/>
    </source>
</evidence>
<dbReference type="PROSITE" id="PS51787">
    <property type="entry name" value="LON_N"/>
    <property type="match status" value="1"/>
</dbReference>
<dbReference type="GO" id="GO:0004176">
    <property type="term" value="F:ATP-dependent peptidase activity"/>
    <property type="evidence" value="ECO:0007669"/>
    <property type="project" value="UniProtKB-UniRule"/>
</dbReference>
<dbReference type="SUPFAM" id="SSF52540">
    <property type="entry name" value="P-loop containing nucleoside triphosphate hydrolases"/>
    <property type="match status" value="1"/>
</dbReference>
<evidence type="ECO:0000256" key="1">
    <source>
        <dbReference type="ARBA" id="ARBA00004496"/>
    </source>
</evidence>
<evidence type="ECO:0000256" key="13">
    <source>
        <dbReference type="RuleBase" id="RU000591"/>
    </source>
</evidence>
<dbReference type="InterPro" id="IPR020568">
    <property type="entry name" value="Ribosomal_Su5_D2-typ_SF"/>
</dbReference>
<reference evidence="16" key="1">
    <citation type="submission" date="2020-10" db="EMBL/GenBank/DDBJ databases">
        <authorList>
            <person name="Gilroy R."/>
        </authorList>
    </citation>
    <scope>NUCLEOTIDE SEQUENCE</scope>
    <source>
        <strain evidence="16">ChiSjej6B24-2974</strain>
    </source>
</reference>
<keyword evidence="2 9" id="KW-0963">Cytoplasm</keyword>
<dbReference type="InterPro" id="IPR014721">
    <property type="entry name" value="Ribsml_uS5_D2-typ_fold_subgr"/>
</dbReference>
<dbReference type="GO" id="GO:0016887">
    <property type="term" value="F:ATP hydrolysis activity"/>
    <property type="evidence" value="ECO:0007669"/>
    <property type="project" value="UniProtKB-UniRule"/>
</dbReference>
<dbReference type="Proteomes" id="UP000824260">
    <property type="component" value="Unassembled WGS sequence"/>
</dbReference>
<dbReference type="Pfam" id="PF00004">
    <property type="entry name" value="AAA"/>
    <property type="match status" value="1"/>
</dbReference>
<dbReference type="Pfam" id="PF22667">
    <property type="entry name" value="Lon_lid"/>
    <property type="match status" value="1"/>
</dbReference>
<evidence type="ECO:0000256" key="12">
    <source>
        <dbReference type="PROSITE-ProRule" id="PRU01122"/>
    </source>
</evidence>
<evidence type="ECO:0000256" key="8">
    <source>
        <dbReference type="ARBA" id="ARBA00023016"/>
    </source>
</evidence>
<dbReference type="InterPro" id="IPR027417">
    <property type="entry name" value="P-loop_NTPase"/>
</dbReference>
<dbReference type="HAMAP" id="MF_01973">
    <property type="entry name" value="lon_bact"/>
    <property type="match status" value="1"/>
</dbReference>
<dbReference type="InterPro" id="IPR046336">
    <property type="entry name" value="Lon_prtase_N_sf"/>
</dbReference>
<comment type="catalytic activity">
    <reaction evidence="9 12">
        <text>Hydrolysis of proteins in presence of ATP.</text>
        <dbReference type="EC" id="3.4.21.53"/>
    </reaction>
</comment>
<dbReference type="InterPro" id="IPR003593">
    <property type="entry name" value="AAA+_ATPase"/>
</dbReference>
<evidence type="ECO:0000256" key="11">
    <source>
        <dbReference type="PIRSR" id="PIRSR001174-2"/>
    </source>
</evidence>
<dbReference type="Gene3D" id="2.30.130.40">
    <property type="entry name" value="LON domain-like"/>
    <property type="match status" value="1"/>
</dbReference>
<comment type="caution">
    <text evidence="16">The sequence shown here is derived from an EMBL/GenBank/DDBJ whole genome shotgun (WGS) entry which is preliminary data.</text>
</comment>
<dbReference type="PANTHER" id="PTHR10046">
    <property type="entry name" value="ATP DEPENDENT LON PROTEASE FAMILY MEMBER"/>
    <property type="match status" value="1"/>
</dbReference>
<dbReference type="GO" id="GO:0043565">
    <property type="term" value="F:sequence-specific DNA binding"/>
    <property type="evidence" value="ECO:0007669"/>
    <property type="project" value="UniProtKB-UniRule"/>
</dbReference>
<dbReference type="EMBL" id="DVFZ01000102">
    <property type="protein sequence ID" value="HIQ83554.1"/>
    <property type="molecule type" value="Genomic_DNA"/>
</dbReference>
<dbReference type="InterPro" id="IPR003959">
    <property type="entry name" value="ATPase_AAA_core"/>
</dbReference>
<dbReference type="PIRSF" id="PIRSF001174">
    <property type="entry name" value="Lon_proteas"/>
    <property type="match status" value="1"/>
</dbReference>
<dbReference type="FunFam" id="3.40.50.300:FF:000382">
    <property type="entry name" value="Lon protease homolog 2, peroxisomal"/>
    <property type="match status" value="1"/>
</dbReference>
<dbReference type="PROSITE" id="PS51786">
    <property type="entry name" value="LON_PROTEOLYTIC"/>
    <property type="match status" value="1"/>
</dbReference>
<dbReference type="AlphaFoldDB" id="A0A9D1CXQ4"/>
<dbReference type="Pfam" id="PF05362">
    <property type="entry name" value="Lon_C"/>
    <property type="match status" value="1"/>
</dbReference>
<dbReference type="GO" id="GO:0005524">
    <property type="term" value="F:ATP binding"/>
    <property type="evidence" value="ECO:0007669"/>
    <property type="project" value="UniProtKB-UniRule"/>
</dbReference>
<sequence>MMTLDVARGRSVAALESALEGDKRLFAVAQRDAAVDSPHLEDMHTVGTVVGIRQVLRMPDDSVRVLVEGECRAILLNVEERGDMQRAEVMMVENDGSAKTDDDGETEIHRQAMMRAIRRAAFRLEKARGEHISAELRAQICGEKRPEALCDVVAANFLSDIADKQAVLECMSLDTRMETLLLALGKDLKITALEEKIHARVREAMDKSNHEYYLREQIHAIQEELGEDEDEELRALRTRLRDSKISGEARERTEKELARLARTSIHAPESAVLETYIETMLDLPWGIKTGGNIDLAHARKVLDKDHYGMREIKDRLLEYLAVVKHKGDLKSPILCLVGPPGVGKTSIARSVARALGREFTQMSLGGVHDEAEIRGHRRTYVGAMPGRLISAIRQCKAMDPVFLLDEVDKLSRDMRGDPSSALLEALDPAQNDHFRDHYIEAPFDLSNVLFITTANTTDTIDRALLDRMEVIEVPSYTLEEKLAIAKKYLLPKQLEAHGLKRGELKVNDRAMRAVVEGYTREAGVRELERAIARLCRRAVLAMQEDASLSCVRVQPEDLHGMLGAVRYLRKNESGKMRVGRVNGLAWTSVGGEVMPIEALVLDGKGEFKLTGKLGDVMRESAQIALSVVRRRMRDYGVAADFLEKHDLHVHVPEGAVPKDGPSAGVALTCAILSALANVPARADVAMTGEITLLGDVLPIGGVKEKLLAAYRAGVMDILLPRENERDLEKIDAQILEKMHITLLDSVDEAIALVLPERREMMVAV</sequence>
<keyword evidence="8 9" id="KW-0346">Stress response</keyword>
<keyword evidence="6 9" id="KW-0720">Serine protease</keyword>
<dbReference type="PROSITE" id="PS01046">
    <property type="entry name" value="LON_SER"/>
    <property type="match status" value="1"/>
</dbReference>
<dbReference type="Gene3D" id="3.40.50.300">
    <property type="entry name" value="P-loop containing nucleotide triphosphate hydrolases"/>
    <property type="match status" value="1"/>
</dbReference>
<dbReference type="InterPro" id="IPR027065">
    <property type="entry name" value="Lon_Prtase"/>
</dbReference>
<dbReference type="GO" id="GO:0006515">
    <property type="term" value="P:protein quality control for misfolded or incompletely synthesized proteins"/>
    <property type="evidence" value="ECO:0007669"/>
    <property type="project" value="UniProtKB-UniRule"/>
</dbReference>
<dbReference type="InterPro" id="IPR008269">
    <property type="entry name" value="Lon_proteolytic"/>
</dbReference>
<dbReference type="Gene3D" id="1.10.8.60">
    <property type="match status" value="1"/>
</dbReference>
<dbReference type="InterPro" id="IPR004815">
    <property type="entry name" value="Lon_bac/euk-typ"/>
</dbReference>
<dbReference type="GO" id="GO:0004252">
    <property type="term" value="F:serine-type endopeptidase activity"/>
    <property type="evidence" value="ECO:0007669"/>
    <property type="project" value="UniProtKB-UniRule"/>
</dbReference>
<comment type="induction">
    <text evidence="9">By heat shock.</text>
</comment>
<evidence type="ECO:0000256" key="3">
    <source>
        <dbReference type="ARBA" id="ARBA00022670"/>
    </source>
</evidence>
<dbReference type="InterPro" id="IPR008268">
    <property type="entry name" value="Peptidase_S16_AS"/>
</dbReference>
<evidence type="ECO:0000256" key="10">
    <source>
        <dbReference type="PIRSR" id="PIRSR001174-1"/>
    </source>
</evidence>
<dbReference type="Pfam" id="PF02190">
    <property type="entry name" value="LON_substr_bdg"/>
    <property type="match status" value="1"/>
</dbReference>
<dbReference type="Gene3D" id="1.20.5.5270">
    <property type="match status" value="1"/>
</dbReference>
<gene>
    <name evidence="9 16" type="primary">lon</name>
    <name evidence="16" type="ORF">IAA52_10695</name>
</gene>
<evidence type="ECO:0000256" key="4">
    <source>
        <dbReference type="ARBA" id="ARBA00022741"/>
    </source>
</evidence>
<dbReference type="CDD" id="cd19500">
    <property type="entry name" value="RecA-like_Lon"/>
    <property type="match status" value="1"/>
</dbReference>
<dbReference type="SUPFAM" id="SSF54211">
    <property type="entry name" value="Ribosomal protein S5 domain 2-like"/>
    <property type="match status" value="1"/>
</dbReference>
<organism evidence="16 17">
    <name type="scientific">Candidatus Pullichristensenella stercorigallinarum</name>
    <dbReference type="NCBI Taxonomy" id="2840909"/>
    <lineage>
        <taxon>Bacteria</taxon>
        <taxon>Bacillati</taxon>
        <taxon>Bacillota</taxon>
        <taxon>Clostridia</taxon>
        <taxon>Candidatus Pullichristensenella</taxon>
    </lineage>
</organism>
<evidence type="ECO:0000256" key="5">
    <source>
        <dbReference type="ARBA" id="ARBA00022801"/>
    </source>
</evidence>
<keyword evidence="3 9" id="KW-0645">Protease</keyword>
<dbReference type="NCBIfam" id="TIGR00763">
    <property type="entry name" value="lon"/>
    <property type="match status" value="1"/>
</dbReference>
<evidence type="ECO:0000259" key="15">
    <source>
        <dbReference type="PROSITE" id="PS51787"/>
    </source>
</evidence>
<name>A0A9D1CXQ4_9FIRM</name>
<feature type="active site" evidence="9 10">
    <location>
        <position position="705"/>
    </location>
</feature>
<dbReference type="InterPro" id="IPR003111">
    <property type="entry name" value="Lon_prtase_N"/>
</dbReference>
<dbReference type="SUPFAM" id="SSF88697">
    <property type="entry name" value="PUA domain-like"/>
    <property type="match status" value="1"/>
</dbReference>
<dbReference type="InterPro" id="IPR015947">
    <property type="entry name" value="PUA-like_sf"/>
</dbReference>
<dbReference type="SMART" id="SM00464">
    <property type="entry name" value="LON"/>
    <property type="match status" value="1"/>
</dbReference>
<accession>A0A9D1CXQ4</accession>
<feature type="binding site" evidence="9 11">
    <location>
        <begin position="338"/>
        <end position="345"/>
    </location>
    <ligand>
        <name>ATP</name>
        <dbReference type="ChEBI" id="CHEBI:30616"/>
    </ligand>
</feature>
<feature type="active site" evidence="9 10">
    <location>
        <position position="662"/>
    </location>
</feature>
<dbReference type="Gene3D" id="3.30.230.10">
    <property type="match status" value="1"/>
</dbReference>
<comment type="subunit">
    <text evidence="9">Homohexamer. Organized in a ring with a central cavity.</text>
</comment>
<evidence type="ECO:0000313" key="17">
    <source>
        <dbReference type="Proteomes" id="UP000824260"/>
    </source>
</evidence>
<proteinExistence type="evidence at transcript level"/>
<dbReference type="EC" id="3.4.21.53" evidence="9"/>
<feature type="domain" description="Lon proteolytic" evidence="14">
    <location>
        <begin position="575"/>
        <end position="756"/>
    </location>
</feature>
<comment type="subcellular location">
    <subcellularLocation>
        <location evidence="1 9">Cytoplasm</location>
    </subcellularLocation>
</comment>
<dbReference type="InterPro" id="IPR054594">
    <property type="entry name" value="Lon_lid"/>
</dbReference>
<keyword evidence="7 9" id="KW-0067">ATP-binding</keyword>
<dbReference type="Gene3D" id="1.20.58.1480">
    <property type="match status" value="1"/>
</dbReference>
<dbReference type="PRINTS" id="PR00830">
    <property type="entry name" value="ENDOLAPTASE"/>
</dbReference>
<comment type="similarity">
    <text evidence="9 12 13">Belongs to the peptidase S16 family.</text>
</comment>
<reference evidence="16" key="2">
    <citation type="journal article" date="2021" name="PeerJ">
        <title>Extensive microbial diversity within the chicken gut microbiome revealed by metagenomics and culture.</title>
        <authorList>
            <person name="Gilroy R."/>
            <person name="Ravi A."/>
            <person name="Getino M."/>
            <person name="Pursley I."/>
            <person name="Horton D.L."/>
            <person name="Alikhan N.F."/>
            <person name="Baker D."/>
            <person name="Gharbi K."/>
            <person name="Hall N."/>
            <person name="Watson M."/>
            <person name="Adriaenssens E.M."/>
            <person name="Foster-Nyarko E."/>
            <person name="Jarju S."/>
            <person name="Secka A."/>
            <person name="Antonio M."/>
            <person name="Oren A."/>
            <person name="Chaudhuri R.R."/>
            <person name="La Ragione R."/>
            <person name="Hildebrand F."/>
            <person name="Pallen M.J."/>
        </authorList>
    </citation>
    <scope>NUCLEOTIDE SEQUENCE</scope>
    <source>
        <strain evidence="16">ChiSjej6B24-2974</strain>
    </source>
</reference>
<dbReference type="InterPro" id="IPR027543">
    <property type="entry name" value="Lon_bac"/>
</dbReference>